<organism evidence="2 3">
    <name type="scientific">Nesidiocoris tenuis</name>
    <dbReference type="NCBI Taxonomy" id="355587"/>
    <lineage>
        <taxon>Eukaryota</taxon>
        <taxon>Metazoa</taxon>
        <taxon>Ecdysozoa</taxon>
        <taxon>Arthropoda</taxon>
        <taxon>Hexapoda</taxon>
        <taxon>Insecta</taxon>
        <taxon>Pterygota</taxon>
        <taxon>Neoptera</taxon>
        <taxon>Paraneoptera</taxon>
        <taxon>Hemiptera</taxon>
        <taxon>Heteroptera</taxon>
        <taxon>Panheteroptera</taxon>
        <taxon>Cimicomorpha</taxon>
        <taxon>Miridae</taxon>
        <taxon>Dicyphina</taxon>
        <taxon>Nesidiocoris</taxon>
    </lineage>
</organism>
<reference evidence="2 3" key="1">
    <citation type="submission" date="2020-02" db="EMBL/GenBank/DDBJ databases">
        <authorList>
            <person name="Ferguson B K."/>
        </authorList>
    </citation>
    <scope>NUCLEOTIDE SEQUENCE [LARGE SCALE GENOMIC DNA]</scope>
</reference>
<evidence type="ECO:0000313" key="3">
    <source>
        <dbReference type="Proteomes" id="UP000479000"/>
    </source>
</evidence>
<evidence type="ECO:0000256" key="1">
    <source>
        <dbReference type="SAM" id="SignalP"/>
    </source>
</evidence>
<feature type="chain" id="PRO_5026215566" description="Secreted protein" evidence="1">
    <location>
        <begin position="23"/>
        <end position="292"/>
    </location>
</feature>
<proteinExistence type="predicted"/>
<feature type="signal peptide" evidence="1">
    <location>
        <begin position="1"/>
        <end position="22"/>
    </location>
</feature>
<keyword evidence="1" id="KW-0732">Signal</keyword>
<evidence type="ECO:0008006" key="4">
    <source>
        <dbReference type="Google" id="ProtNLM"/>
    </source>
</evidence>
<gene>
    <name evidence="2" type="ORF">NTEN_LOCUS15440</name>
</gene>
<keyword evidence="3" id="KW-1185">Reference proteome</keyword>
<protein>
    <recommendedName>
        <fullName evidence="4">Secreted protein</fullName>
    </recommendedName>
</protein>
<sequence>MVLCRFGGFAFLCLLPCSSVKTQHTISSAMHLCKGYFQKERKVSLYCGKMLCLEKCNTMEYPSYAAGGHRTTRSDVAKHYKSTMDFSLPQAKKKLEDTTSSMKINSKYQKKWIQVQLHTNQLRKLRSESTSLRSRGPCGKKMRQRMFAECSSRMVCYDIGNRKIVATICNKRVLRRFTILHQTTEQASRYRFREGVTTVPARKWTNGTRMRAKDSTENTPEIKAVLRVIHAPLVPREKQFSLSISSVFIEAQKIRKPRIIRIVHPLRGSTLTTQHHTVNPYYHRLKCQWPPS</sequence>
<dbReference type="AlphaFoldDB" id="A0A6H5H392"/>
<dbReference type="Proteomes" id="UP000479000">
    <property type="component" value="Unassembled WGS sequence"/>
</dbReference>
<accession>A0A6H5H392</accession>
<evidence type="ECO:0000313" key="2">
    <source>
        <dbReference type="EMBL" id="CAB0010395.1"/>
    </source>
</evidence>
<dbReference type="EMBL" id="CADCXU010023024">
    <property type="protein sequence ID" value="CAB0010395.1"/>
    <property type="molecule type" value="Genomic_DNA"/>
</dbReference>
<name>A0A6H5H392_9HEMI</name>